<keyword evidence="3" id="KW-1185">Reference proteome</keyword>
<comment type="caution">
    <text evidence="2">The sequence shown here is derived from an EMBL/GenBank/DDBJ whole genome shotgun (WGS) entry which is preliminary data.</text>
</comment>
<reference evidence="2 3" key="1">
    <citation type="submission" date="2020-03" db="EMBL/GenBank/DDBJ databases">
        <title>Whole genome sequencing of clinical and environmental type strains of Ochrobactrum.</title>
        <authorList>
            <person name="Dharne M."/>
        </authorList>
    </citation>
    <scope>NUCLEOTIDE SEQUENCE [LARGE SCALE GENOMIC DNA]</scope>
    <source>
        <strain evidence="2 3">CIP 109452</strain>
    </source>
</reference>
<dbReference type="EMBL" id="JAAVLN010000003">
    <property type="protein sequence ID" value="NKC04878.1"/>
    <property type="molecule type" value="Genomic_DNA"/>
</dbReference>
<keyword evidence="2" id="KW-0413">Isomerase</keyword>
<sequence>MSRHFALAFLTIPDLAPADAIRIAAETGYDSVGLRLLPAAASGEGPYPILTDSAVLREARSALSDTGIRVGDVEIVRLNAQTNVEGFLPFLECAAALGAANILVAGDDPDPERLTQTFAGFAELAGRYGLTADLEFMPWTGVRDAREALTIVEKAGQANGGVLADALHWDRTGGKVEDLILIPPERIHYFQICDAPKDFIGTNSELIRVARGGRLFPGQGGINLRAFLEALSANVPVSVEIASEELNARLTPRERAVQALAATSSLVNSIK</sequence>
<evidence type="ECO:0000313" key="2">
    <source>
        <dbReference type="EMBL" id="NKC04878.1"/>
    </source>
</evidence>
<protein>
    <submittedName>
        <fullName evidence="2">Sugar phosphate isomerase/epimerase</fullName>
    </submittedName>
</protein>
<dbReference type="SUPFAM" id="SSF51658">
    <property type="entry name" value="Xylose isomerase-like"/>
    <property type="match status" value="1"/>
</dbReference>
<accession>A0ABX1DTF7</accession>
<dbReference type="InterPro" id="IPR013022">
    <property type="entry name" value="Xyl_isomerase-like_TIM-brl"/>
</dbReference>
<organism evidence="2 3">
    <name type="scientific">Brucella haematophila</name>
    <dbReference type="NCBI Taxonomy" id="419474"/>
    <lineage>
        <taxon>Bacteria</taxon>
        <taxon>Pseudomonadati</taxon>
        <taxon>Pseudomonadota</taxon>
        <taxon>Alphaproteobacteria</taxon>
        <taxon>Hyphomicrobiales</taxon>
        <taxon>Brucellaceae</taxon>
        <taxon>Brucella/Ochrobactrum group</taxon>
        <taxon>Brucella</taxon>
    </lineage>
</organism>
<name>A0ABX1DTF7_9HYPH</name>
<dbReference type="RefSeq" id="WP_138784565.1">
    <property type="nucleotide sequence ID" value="NZ_JBHEEQ010000001.1"/>
</dbReference>
<dbReference type="InterPro" id="IPR036237">
    <property type="entry name" value="Xyl_isomerase-like_sf"/>
</dbReference>
<feature type="domain" description="Xylose isomerase-like TIM barrel" evidence="1">
    <location>
        <begin position="22"/>
        <end position="256"/>
    </location>
</feature>
<dbReference type="GO" id="GO:0016853">
    <property type="term" value="F:isomerase activity"/>
    <property type="evidence" value="ECO:0007669"/>
    <property type="project" value="UniProtKB-KW"/>
</dbReference>
<gene>
    <name evidence="2" type="ORF">HED55_21840</name>
</gene>
<dbReference type="Proteomes" id="UP000704467">
    <property type="component" value="Unassembled WGS sequence"/>
</dbReference>
<proteinExistence type="predicted"/>
<dbReference type="Gene3D" id="3.20.20.150">
    <property type="entry name" value="Divalent-metal-dependent TIM barrel enzymes"/>
    <property type="match status" value="1"/>
</dbReference>
<evidence type="ECO:0000313" key="3">
    <source>
        <dbReference type="Proteomes" id="UP000704467"/>
    </source>
</evidence>
<dbReference type="InterPro" id="IPR050312">
    <property type="entry name" value="IolE/XylAMocC-like"/>
</dbReference>
<evidence type="ECO:0000259" key="1">
    <source>
        <dbReference type="Pfam" id="PF01261"/>
    </source>
</evidence>
<dbReference type="PANTHER" id="PTHR12110">
    <property type="entry name" value="HYDROXYPYRUVATE ISOMERASE"/>
    <property type="match status" value="1"/>
</dbReference>
<dbReference type="Pfam" id="PF01261">
    <property type="entry name" value="AP_endonuc_2"/>
    <property type="match status" value="1"/>
</dbReference>
<dbReference type="PANTHER" id="PTHR12110:SF48">
    <property type="entry name" value="BLL3656 PROTEIN"/>
    <property type="match status" value="1"/>
</dbReference>